<proteinExistence type="predicted"/>
<evidence type="ECO:0000256" key="2">
    <source>
        <dbReference type="SAM" id="Phobius"/>
    </source>
</evidence>
<keyword evidence="2" id="KW-1133">Transmembrane helix</keyword>
<keyword evidence="2" id="KW-0472">Membrane</keyword>
<reference evidence="3" key="2">
    <citation type="submission" date="2020-05" db="EMBL/GenBank/DDBJ databases">
        <authorList>
            <person name="Kim H.-S."/>
            <person name="Proctor R.H."/>
            <person name="Brown D.W."/>
        </authorList>
    </citation>
    <scope>NUCLEOTIDE SEQUENCE</scope>
    <source>
        <strain evidence="3">NRRL 22465</strain>
    </source>
</reference>
<organism evidence="3 4">
    <name type="scientific">Fusarium zealandicum</name>
    <dbReference type="NCBI Taxonomy" id="1053134"/>
    <lineage>
        <taxon>Eukaryota</taxon>
        <taxon>Fungi</taxon>
        <taxon>Dikarya</taxon>
        <taxon>Ascomycota</taxon>
        <taxon>Pezizomycotina</taxon>
        <taxon>Sordariomycetes</taxon>
        <taxon>Hypocreomycetidae</taxon>
        <taxon>Hypocreales</taxon>
        <taxon>Nectriaceae</taxon>
        <taxon>Fusarium</taxon>
        <taxon>Fusarium staphyleae species complex</taxon>
    </lineage>
</organism>
<feature type="transmembrane region" description="Helical" evidence="2">
    <location>
        <begin position="32"/>
        <end position="54"/>
    </location>
</feature>
<protein>
    <recommendedName>
        <fullName evidence="5">Tetraspanin</fullName>
    </recommendedName>
</protein>
<evidence type="ECO:0000256" key="1">
    <source>
        <dbReference type="SAM" id="MobiDB-lite"/>
    </source>
</evidence>
<feature type="transmembrane region" description="Helical" evidence="2">
    <location>
        <begin position="169"/>
        <end position="190"/>
    </location>
</feature>
<dbReference type="EMBL" id="JABEYC010000919">
    <property type="protein sequence ID" value="KAF4972375.1"/>
    <property type="molecule type" value="Genomic_DNA"/>
</dbReference>
<dbReference type="AlphaFoldDB" id="A0A8H4U9Q0"/>
<reference evidence="3" key="1">
    <citation type="journal article" date="2020" name="BMC Genomics">
        <title>Correction to: Identification and distribution of gene clusters required for synthesis of sphingolipid metabolism inhibitors in diverse species of the filamentous fungus Fusarium.</title>
        <authorList>
            <person name="Kim H.S."/>
            <person name="Lohmar J.M."/>
            <person name="Busman M."/>
            <person name="Brown D.W."/>
            <person name="Naumann T.A."/>
            <person name="Divon H.H."/>
            <person name="Lysoe E."/>
            <person name="Uhlig S."/>
            <person name="Proctor R.H."/>
        </authorList>
    </citation>
    <scope>NUCLEOTIDE SEQUENCE</scope>
    <source>
        <strain evidence="3">NRRL 22465</strain>
    </source>
</reference>
<feature type="region of interest" description="Disordered" evidence="1">
    <location>
        <begin position="226"/>
        <end position="273"/>
    </location>
</feature>
<evidence type="ECO:0000313" key="3">
    <source>
        <dbReference type="EMBL" id="KAF4972375.1"/>
    </source>
</evidence>
<comment type="caution">
    <text evidence="3">The sequence shown here is derived from an EMBL/GenBank/DDBJ whole genome shotgun (WGS) entry which is preliminary data.</text>
</comment>
<dbReference type="OrthoDB" id="71600at2759"/>
<evidence type="ECO:0000313" key="4">
    <source>
        <dbReference type="Proteomes" id="UP000635477"/>
    </source>
</evidence>
<feature type="transmembrane region" description="Helical" evidence="2">
    <location>
        <begin position="7"/>
        <end position="26"/>
    </location>
</feature>
<keyword evidence="4" id="KW-1185">Reference proteome</keyword>
<sequence>MNTPTTVYLALSLGLLIIAAFVHAYSSSLSLAISPALSIVTILLPILGSLNALFNPRLHSISLASDNRIAKLAPLVLQVLQGLVTTILATLLFERVVPSPVMECMLDTQWMHMFRTHDAGGIRRIQDKFDCCGLNSVKDRAYPFPGMAPSSCAGTYGRRTACRGPWRGALQAAAGLDFAVVVVVFLMQLLSLRLMKEGTGWWNAWGSRYHGQGAEHRESRRPLLTGGSVIEDEATPSEAQNTDSRRYGGTNENGYGPRVEPSVVAERNTWVDD</sequence>
<keyword evidence="2" id="KW-0812">Transmembrane</keyword>
<gene>
    <name evidence="3" type="ORF">FZEAL_9604</name>
</gene>
<name>A0A8H4U9Q0_9HYPO</name>
<evidence type="ECO:0008006" key="5">
    <source>
        <dbReference type="Google" id="ProtNLM"/>
    </source>
</evidence>
<dbReference type="Proteomes" id="UP000635477">
    <property type="component" value="Unassembled WGS sequence"/>
</dbReference>
<accession>A0A8H4U9Q0</accession>